<evidence type="ECO:0000313" key="3">
    <source>
        <dbReference type="Proteomes" id="UP000030754"/>
    </source>
</evidence>
<evidence type="ECO:0000313" key="2">
    <source>
        <dbReference type="EMBL" id="CDJ64461.1"/>
    </source>
</evidence>
<dbReference type="VEuPathDB" id="ToxoDB:ENH_00070100"/>
<dbReference type="OrthoDB" id="10260961at2759"/>
<evidence type="ECO:0008006" key="4">
    <source>
        <dbReference type="Google" id="ProtNLM"/>
    </source>
</evidence>
<dbReference type="GeneID" id="25477143"/>
<reference evidence="2" key="2">
    <citation type="submission" date="2013-10" db="EMBL/GenBank/DDBJ databases">
        <authorList>
            <person name="Aslett M."/>
        </authorList>
    </citation>
    <scope>NUCLEOTIDE SEQUENCE [LARGE SCALE GENOMIC DNA]</scope>
    <source>
        <strain evidence="2">Houghton</strain>
    </source>
</reference>
<dbReference type="InterPro" id="IPR016024">
    <property type="entry name" value="ARM-type_fold"/>
</dbReference>
<dbReference type="Proteomes" id="UP000030754">
    <property type="component" value="Unassembled WGS sequence"/>
</dbReference>
<name>U6MKB5_9EIME</name>
<feature type="compositionally biased region" description="Basic and acidic residues" evidence="1">
    <location>
        <begin position="228"/>
        <end position="260"/>
    </location>
</feature>
<organism evidence="2 3">
    <name type="scientific">Eimeria necatrix</name>
    <dbReference type="NCBI Taxonomy" id="51315"/>
    <lineage>
        <taxon>Eukaryota</taxon>
        <taxon>Sar</taxon>
        <taxon>Alveolata</taxon>
        <taxon>Apicomplexa</taxon>
        <taxon>Conoidasida</taxon>
        <taxon>Coccidia</taxon>
        <taxon>Eucoccidiorida</taxon>
        <taxon>Eimeriorina</taxon>
        <taxon>Eimeriidae</taxon>
        <taxon>Eimeria</taxon>
    </lineage>
</organism>
<dbReference type="RefSeq" id="XP_013432928.1">
    <property type="nucleotide sequence ID" value="XM_013577474.1"/>
</dbReference>
<reference evidence="2" key="1">
    <citation type="submission" date="2013-10" db="EMBL/GenBank/DDBJ databases">
        <title>Genomic analysis of the causative agents of coccidiosis in chickens.</title>
        <authorList>
            <person name="Reid A.J."/>
            <person name="Blake D."/>
            <person name="Billington K."/>
            <person name="Browne H."/>
            <person name="Dunn M."/>
            <person name="Hung S."/>
            <person name="Kawahara F."/>
            <person name="Miranda-Saavedra D."/>
            <person name="Mourier T."/>
            <person name="Nagra H."/>
            <person name="Otto T.D."/>
            <person name="Rawlings N."/>
            <person name="Sanchez A."/>
            <person name="Sanders M."/>
            <person name="Subramaniam C."/>
            <person name="Tay Y."/>
            <person name="Dear P."/>
            <person name="Doerig C."/>
            <person name="Gruber A."/>
            <person name="Parkinson J."/>
            <person name="Shirley M."/>
            <person name="Wan K.L."/>
            <person name="Berriman M."/>
            <person name="Tomley F."/>
            <person name="Pain A."/>
        </authorList>
    </citation>
    <scope>NUCLEOTIDE SEQUENCE [LARGE SCALE GENOMIC DNA]</scope>
    <source>
        <strain evidence="2">Houghton</strain>
    </source>
</reference>
<feature type="region of interest" description="Disordered" evidence="1">
    <location>
        <begin position="1"/>
        <end position="88"/>
    </location>
</feature>
<protein>
    <recommendedName>
        <fullName evidence="4">MI domain-containing protein</fullName>
    </recommendedName>
</protein>
<proteinExistence type="predicted"/>
<dbReference type="AlphaFoldDB" id="U6MKB5"/>
<accession>U6MKB5</accession>
<dbReference type="SUPFAM" id="SSF48371">
    <property type="entry name" value="ARM repeat"/>
    <property type="match status" value="1"/>
</dbReference>
<dbReference type="Gene3D" id="1.25.40.180">
    <property type="match status" value="1"/>
</dbReference>
<dbReference type="EMBL" id="HG722954">
    <property type="protein sequence ID" value="CDJ64461.1"/>
    <property type="molecule type" value="Genomic_DNA"/>
</dbReference>
<feature type="compositionally biased region" description="Polar residues" evidence="1">
    <location>
        <begin position="79"/>
        <end position="88"/>
    </location>
</feature>
<feature type="compositionally biased region" description="Polar residues" evidence="1">
    <location>
        <begin position="46"/>
        <end position="57"/>
    </location>
</feature>
<keyword evidence="3" id="KW-1185">Reference proteome</keyword>
<feature type="region of interest" description="Disordered" evidence="1">
    <location>
        <begin position="228"/>
        <end position="265"/>
    </location>
</feature>
<sequence>MRSTMLRGPSVRTKSFRKVQKSTRLPSALLREMEDLEGDDAVSDTAEASNEMRTASPATPVAKEGTQKTAARAAAAPKTGSSGAQETEASAAQIQCCKSSRIRDGNNRASARQDSGVAWDATLSDTTKMNSSGASYEACRLPLRSGSTDAAVTAPKNLKQKQQQERENDALHHELQMLEARLGINNKKGCKKSSNANAKLRRELEADGFDLELQDILDNILDSGRSGAKDLREIDSNEPGKERVSGESDEPRKYGDEFERSGLPVGGESISALAEAFNGEKLHGGCDPLHEELQLYEKLLGVSQSGSSKNDGIREKKRRKLREELKQDGFDLELQDMLDSILGMRGRMSTAGFEYKGAADGGTPVGLDAESEPVSVEDSDSDKATVCVPFISNSSPVVSKLACYQAETGPNRDTGIKQSGIISKATAAPLRRRLAEGVDAIPSVYLEAVRVGVVRAIKRVSEDNVNTVLRQLLRVLRCSAAELQRGYESKEQADEALHAHNISVREILCDRLTQSCLEGRSSDAPMIAIKAALCCALSKMWDIELCRNFLMDLAGCFLTHFWRALLQQKKSQKAFTADTSFQRSRHALVGICCLYDFGFVSPRMLVELIFKITGLQEDSKPPLQRNNGTPDFRVELVLLLLRLEGGKLHQDDPSLFSSTWKKLHGIVQQYGDDFRLHLEGQHFSLPEQSIAGAELQDCKDNKQDEALMHIKASQHAMKRWLSSSSVFGPSFLSTEYRIDGSWGELQQGQRPEMVTQSAVAAHLHHHKRTEISESIPVARSIGSPAIHMQEKAALLRFNTELQQSIFKCLMMANSPDAALQLLQRTGHLSLKKTTIRLHVADLRIVRFLNFGAVGKEGPGGLSGRLGIFLRELH</sequence>
<evidence type="ECO:0000256" key="1">
    <source>
        <dbReference type="SAM" id="MobiDB-lite"/>
    </source>
</evidence>
<gene>
    <name evidence="2" type="ORF">ENH_00070100</name>
</gene>